<evidence type="ECO:0000313" key="14">
    <source>
        <dbReference type="Proteomes" id="UP000265715"/>
    </source>
</evidence>
<keyword evidence="9" id="KW-0460">Magnesium</keyword>
<dbReference type="FunFam" id="3.40.50.970:FF:000011">
    <property type="entry name" value="Pyruvate dehydrogenase E1 component"/>
    <property type="match status" value="1"/>
</dbReference>
<dbReference type="PIRSF" id="PIRSF000156">
    <property type="entry name" value="Pyruvate_dh_E1"/>
    <property type="match status" value="1"/>
</dbReference>
<evidence type="ECO:0000259" key="10">
    <source>
        <dbReference type="Pfam" id="PF00456"/>
    </source>
</evidence>
<keyword evidence="6 8" id="KW-0670">Pyruvate</keyword>
<dbReference type="InterPro" id="IPR005474">
    <property type="entry name" value="Transketolase_N"/>
</dbReference>
<dbReference type="InterPro" id="IPR055152">
    <property type="entry name" value="Transketolase-like_C_2"/>
</dbReference>
<dbReference type="InterPro" id="IPR035807">
    <property type="entry name" value="PDC_E1_N"/>
</dbReference>
<evidence type="ECO:0000256" key="4">
    <source>
        <dbReference type="ARBA" id="ARBA00023002"/>
    </source>
</evidence>
<comment type="catalytic activity">
    <reaction evidence="7 8">
        <text>N(6)-[(R)-lipoyl]-L-lysyl-[protein] + pyruvate + H(+) = N(6)-[(R)-S(8)-acetyldihydrolipoyl]-L-lysyl-[protein] + CO2</text>
        <dbReference type="Rhea" id="RHEA:19189"/>
        <dbReference type="Rhea" id="RHEA-COMP:10474"/>
        <dbReference type="Rhea" id="RHEA-COMP:10478"/>
        <dbReference type="ChEBI" id="CHEBI:15361"/>
        <dbReference type="ChEBI" id="CHEBI:15378"/>
        <dbReference type="ChEBI" id="CHEBI:16526"/>
        <dbReference type="ChEBI" id="CHEBI:83099"/>
        <dbReference type="ChEBI" id="CHEBI:83111"/>
        <dbReference type="EC" id="1.2.4.1"/>
    </reaction>
</comment>
<dbReference type="InterPro" id="IPR041621">
    <property type="entry name" value="PDH_E1_M"/>
</dbReference>
<evidence type="ECO:0000256" key="9">
    <source>
        <dbReference type="PIRSR" id="PIRSR000156-1"/>
    </source>
</evidence>
<dbReference type="InterPro" id="IPR051157">
    <property type="entry name" value="PDH/Transketolase"/>
</dbReference>
<dbReference type="CDD" id="cd02017">
    <property type="entry name" value="TPP_E1_EcPDC_like"/>
    <property type="match status" value="1"/>
</dbReference>
<dbReference type="Proteomes" id="UP000265715">
    <property type="component" value="Unassembled WGS sequence"/>
</dbReference>
<comment type="cofactor">
    <cofactor evidence="1 8">
        <name>thiamine diphosphate</name>
        <dbReference type="ChEBI" id="CHEBI:58937"/>
    </cofactor>
</comment>
<feature type="domain" description="Pyruvate dehydrogenase E1 component middle" evidence="11">
    <location>
        <begin position="497"/>
        <end position="715"/>
    </location>
</feature>
<dbReference type="InterPro" id="IPR029061">
    <property type="entry name" value="THDP-binding"/>
</dbReference>
<evidence type="ECO:0000256" key="8">
    <source>
        <dbReference type="PIRNR" id="PIRNR000156"/>
    </source>
</evidence>
<feature type="binding site" evidence="9">
    <location>
        <position position="246"/>
    </location>
    <ligand>
        <name>Mg(2+)</name>
        <dbReference type="ChEBI" id="CHEBI:18420"/>
    </ligand>
</feature>
<evidence type="ECO:0000256" key="2">
    <source>
        <dbReference type="ARBA" id="ARBA00012281"/>
    </source>
</evidence>
<dbReference type="InterPro" id="IPR004660">
    <property type="entry name" value="PDH_E1"/>
</dbReference>
<comment type="function">
    <text evidence="8">Component of the pyruvate dehydrogenase (PDH) complex, that catalyzes the overall conversion of pyruvate to acetyl-CoA and CO(2).</text>
</comment>
<comment type="caution">
    <text evidence="13">The sequence shown here is derived from an EMBL/GenBank/DDBJ whole genome shotgun (WGS) entry which is preliminary data.</text>
</comment>
<evidence type="ECO:0000256" key="7">
    <source>
        <dbReference type="ARBA" id="ARBA00051231"/>
    </source>
</evidence>
<evidence type="ECO:0000256" key="6">
    <source>
        <dbReference type="ARBA" id="ARBA00023317"/>
    </source>
</evidence>
<dbReference type="SUPFAM" id="SSF52518">
    <property type="entry name" value="Thiamin diphosphate-binding fold (THDP-binding)"/>
    <property type="match status" value="2"/>
</dbReference>
<keyword evidence="5 8" id="KW-0786">Thiamine pyrophosphate</keyword>
<keyword evidence="14" id="KW-1185">Reference proteome</keyword>
<dbReference type="NCBIfam" id="TIGR00759">
    <property type="entry name" value="aceE"/>
    <property type="match status" value="1"/>
</dbReference>
<accession>A0A399EHM8</accession>
<comment type="cofactor">
    <cofactor evidence="9">
        <name>Mg(2+)</name>
        <dbReference type="ChEBI" id="CHEBI:18420"/>
    </cofactor>
</comment>
<dbReference type="Gene3D" id="3.40.50.920">
    <property type="match status" value="1"/>
</dbReference>
<dbReference type="GO" id="GO:0004739">
    <property type="term" value="F:pyruvate dehydrogenase (acetyl-transferring) activity"/>
    <property type="evidence" value="ECO:0007669"/>
    <property type="project" value="UniProtKB-EC"/>
</dbReference>
<evidence type="ECO:0000256" key="5">
    <source>
        <dbReference type="ARBA" id="ARBA00023052"/>
    </source>
</evidence>
<evidence type="ECO:0000259" key="11">
    <source>
        <dbReference type="Pfam" id="PF17831"/>
    </source>
</evidence>
<keyword evidence="9" id="KW-0479">Metal-binding</keyword>
<dbReference type="GO" id="GO:0046872">
    <property type="term" value="F:metal ion binding"/>
    <property type="evidence" value="ECO:0007669"/>
    <property type="project" value="UniProtKB-KW"/>
</dbReference>
<feature type="binding site" evidence="9">
    <location>
        <position position="278"/>
    </location>
    <ligand>
        <name>Mg(2+)</name>
        <dbReference type="ChEBI" id="CHEBI:18420"/>
    </ligand>
</feature>
<dbReference type="Gene3D" id="3.40.50.970">
    <property type="match status" value="2"/>
</dbReference>
<dbReference type="AlphaFoldDB" id="A0A399EHM8"/>
<reference evidence="13 14" key="1">
    <citation type="submission" date="2018-08" db="EMBL/GenBank/DDBJ databases">
        <title>Meiothermus terrae DSM 26712 genome sequencing project.</title>
        <authorList>
            <person name="Da Costa M.S."/>
            <person name="Albuquerque L."/>
            <person name="Raposo P."/>
            <person name="Froufe H.J.C."/>
            <person name="Barroso C.S."/>
            <person name="Egas C."/>
        </authorList>
    </citation>
    <scope>NUCLEOTIDE SEQUENCE [LARGE SCALE GENOMIC DNA]</scope>
    <source>
        <strain evidence="13 14">DSM 26712</strain>
    </source>
</reference>
<feature type="domain" description="Transketolase N-terminal" evidence="10">
    <location>
        <begin position="91"/>
        <end position="312"/>
    </location>
</feature>
<gene>
    <name evidence="13" type="primary">aceE</name>
    <name evidence="13" type="ORF">Mterra_02947</name>
</gene>
<evidence type="ECO:0000259" key="12">
    <source>
        <dbReference type="Pfam" id="PF22613"/>
    </source>
</evidence>
<dbReference type="SUPFAM" id="SSF52922">
    <property type="entry name" value="TK C-terminal domain-like"/>
    <property type="match status" value="1"/>
</dbReference>
<dbReference type="EC" id="1.2.4.1" evidence="2 8"/>
<sequence length="920" mass="102273">MITDLELIEARAKLSAEEQISLEDLETKEWLESLEYVLRSAGRDRVVALVEALERYAYKHGVMLPYKLRTPYINTIPAEQEPPYPGDLELEQRIANILRWNVIAIVQQANKKADGIGGHIATYASIAELMEVGFNHFFRGHGAGMDRDLVFYQGHMSPGVYARSFLEGRFSEDDLARFRRDLTPGPGRIVTSYPHPWLMPDYWEFPTVSMGLGPLQAIYQARFMRYLEDRGLKPKSGAKVWAFLGDGEQDEVETLGALRVAATEELDNLIFVINANLQRLDGPVRGNSKVIQELESVYRGNGWNVIKVVWGSAWDELLAKDTEGVLLERFEQLVDGESQRYAAYGAKELREKFFNTPALQKLIEGYTDEELEILTLSRGGHDKKKVYAAYKAAVEHRGSPTVIIARSVKGYGLGPTAQAKNVAHQVKKLTPDDLKEARDFLGIPIADEDLEKTPFYHPGPDSPEVRYMLERREALGGLIPARKVEFAPLNTPDAAFFEEFYAGSGGREISTTMAFVRMLTKLVRHPEVGKYVVPIVPDEARTFGMEGVISTVGIYSPKGQLYEPVDAGTVTVYRESKTGQLLQEGINEAGAMSSFIAAGTAYAHYGIPTIPFYIYYSMFGLQRVGDLAWAAADQRTKGFLLGATAGRTTLNGEGLQHEDGHSHVQALPIPNMPAYDPAFAYELAVILEDGLRRMYKDGEDIFYYLTLMNENYPQPPMPEPREQVREGILKGMYLFKKSELKRPKARVQLLGSGTILNEVIKAAEVLEGYGVAADVWSVTSYKALYYDAMETARRNRLDPQGIASATGKAGNLAAKPEKPYVARMLDPTEGPIVAASDYVKALPDLLSGYLERPIHSLGTDGFGRSETREALRDFFEVDAKYVSAAALSALKGEGKLTAKALSDAFKKLGIETGREAPHKR</sequence>
<dbReference type="Pfam" id="PF17831">
    <property type="entry name" value="PDH_E1_M"/>
    <property type="match status" value="1"/>
</dbReference>
<organism evidence="13 14">
    <name type="scientific">Calidithermus terrae</name>
    <dbReference type="NCBI Taxonomy" id="1408545"/>
    <lineage>
        <taxon>Bacteria</taxon>
        <taxon>Thermotogati</taxon>
        <taxon>Deinococcota</taxon>
        <taxon>Deinococci</taxon>
        <taxon>Thermales</taxon>
        <taxon>Thermaceae</taxon>
        <taxon>Calidithermus</taxon>
    </lineage>
</organism>
<dbReference type="InterPro" id="IPR009014">
    <property type="entry name" value="Transketo_C/PFOR_II"/>
</dbReference>
<name>A0A399EHM8_9DEIN</name>
<dbReference type="PANTHER" id="PTHR43825:SF3">
    <property type="entry name" value="PYRUVATE DEHYDROGENASE E1 COMPONENT"/>
    <property type="match status" value="1"/>
</dbReference>
<evidence type="ECO:0000313" key="13">
    <source>
        <dbReference type="EMBL" id="RIH81812.1"/>
    </source>
</evidence>
<dbReference type="RefSeq" id="WP_119315920.1">
    <property type="nucleotide sequence ID" value="NZ_QXDL01000148.1"/>
</dbReference>
<dbReference type="OrthoDB" id="9759664at2"/>
<keyword evidence="4 8" id="KW-0560">Oxidoreductase</keyword>
<dbReference type="Pfam" id="PF22613">
    <property type="entry name" value="Transketolase_C_1"/>
    <property type="match status" value="1"/>
</dbReference>
<evidence type="ECO:0000256" key="1">
    <source>
        <dbReference type="ARBA" id="ARBA00001964"/>
    </source>
</evidence>
<protein>
    <recommendedName>
        <fullName evidence="3 8">Pyruvate dehydrogenase E1 component</fullName>
        <ecNumber evidence="2 8">1.2.4.1</ecNumber>
    </recommendedName>
</protein>
<feature type="domain" description="Transketolase-like C-terminal" evidence="12">
    <location>
        <begin position="731"/>
        <end position="878"/>
    </location>
</feature>
<dbReference type="PANTHER" id="PTHR43825">
    <property type="entry name" value="PYRUVATE DEHYDROGENASE E1 COMPONENT"/>
    <property type="match status" value="1"/>
</dbReference>
<dbReference type="Pfam" id="PF00456">
    <property type="entry name" value="Transketolase_N"/>
    <property type="match status" value="1"/>
</dbReference>
<proteinExistence type="predicted"/>
<dbReference type="EMBL" id="QXDL01000148">
    <property type="protein sequence ID" value="RIH81812.1"/>
    <property type="molecule type" value="Genomic_DNA"/>
</dbReference>
<evidence type="ECO:0000256" key="3">
    <source>
        <dbReference type="ARBA" id="ARBA00017172"/>
    </source>
</evidence>
<feature type="binding site" evidence="9">
    <location>
        <position position="276"/>
    </location>
    <ligand>
        <name>Mg(2+)</name>
        <dbReference type="ChEBI" id="CHEBI:18420"/>
    </ligand>
</feature>